<reference evidence="2 3" key="1">
    <citation type="journal article" date="2015" name="Microbiology">
        <title>Genomic and phenotypic characterization of Rhizobium gallicum phage vB_RglS_P106B.</title>
        <authorList>
            <person name="Halmillawewa A.P."/>
            <person name="Restrepo-Cordoba M."/>
            <person name="Yost C.K."/>
            <person name="Hynes M.F."/>
        </authorList>
    </citation>
    <scope>NUCLEOTIDE SEQUENCE [LARGE SCALE GENOMIC DNA]</scope>
</reference>
<accession>W6E8N9</accession>
<dbReference type="RefSeq" id="YP_009005992.1">
    <property type="nucleotide sequence ID" value="NC_023566.1"/>
</dbReference>
<protein>
    <submittedName>
        <fullName evidence="2">Uncharacterized protein</fullName>
    </submittedName>
</protein>
<proteinExistence type="predicted"/>
<dbReference type="KEGG" id="vg:18503012"/>
<evidence type="ECO:0000313" key="2">
    <source>
        <dbReference type="EMBL" id="AHJ10749.1"/>
    </source>
</evidence>
<keyword evidence="3" id="KW-1185">Reference proteome</keyword>
<organism evidence="2 3">
    <name type="scientific">Rhizobium phage vB_RglS_P106B</name>
    <dbReference type="NCBI Taxonomy" id="1458697"/>
    <lineage>
        <taxon>Viruses</taxon>
        <taxon>Duplodnaviria</taxon>
        <taxon>Heunggongvirae</taxon>
        <taxon>Uroviricota</taxon>
        <taxon>Caudoviricetes</taxon>
        <taxon>Rigallicvirus</taxon>
        <taxon>Rigallicvirus P106B</taxon>
    </lineage>
</organism>
<evidence type="ECO:0000313" key="3">
    <source>
        <dbReference type="Proteomes" id="UP000019367"/>
    </source>
</evidence>
<feature type="compositionally biased region" description="Basic and acidic residues" evidence="1">
    <location>
        <begin position="75"/>
        <end position="90"/>
    </location>
</feature>
<dbReference type="GeneID" id="18503012"/>
<evidence type="ECO:0000256" key="1">
    <source>
        <dbReference type="SAM" id="MobiDB-lite"/>
    </source>
</evidence>
<name>W6E8N9_9CAUD</name>
<feature type="region of interest" description="Disordered" evidence="1">
    <location>
        <begin position="57"/>
        <end position="90"/>
    </location>
</feature>
<gene>
    <name evidence="2" type="ORF">P106B_66</name>
</gene>
<dbReference type="Proteomes" id="UP000019367">
    <property type="component" value="Segment"/>
</dbReference>
<dbReference type="EMBL" id="KF977490">
    <property type="protein sequence ID" value="AHJ10749.1"/>
    <property type="molecule type" value="Genomic_DNA"/>
</dbReference>
<sequence>MLLYFRSFRPTTGKRNLEMKMLIVTALFVASFSTSAAFAGDRQDCNGPRSNDHFYCARETGDTAPRDSNGNGSFDKAEREAGRDRNNGIR</sequence>